<dbReference type="Proteomes" id="UP000664203">
    <property type="component" value="Unassembled WGS sequence"/>
</dbReference>
<dbReference type="PANTHER" id="PTHR43712">
    <property type="entry name" value="PUTATIVE (AFU_ORTHOLOGUE AFUA_4G14580)-RELATED"/>
    <property type="match status" value="1"/>
</dbReference>
<dbReference type="InterPro" id="IPR029063">
    <property type="entry name" value="SAM-dependent_MTases_sf"/>
</dbReference>
<feature type="domain" description="O-methyltransferase C-terminal" evidence="5">
    <location>
        <begin position="230"/>
        <end position="376"/>
    </location>
</feature>
<name>A0A8H3IYH8_9LECA</name>
<protein>
    <recommendedName>
        <fullName evidence="9">O-methyltransferase</fullName>
    </recommendedName>
</protein>
<dbReference type="InterPro" id="IPR036388">
    <property type="entry name" value="WH-like_DNA-bd_sf"/>
</dbReference>
<evidence type="ECO:0000259" key="5">
    <source>
        <dbReference type="Pfam" id="PF00891"/>
    </source>
</evidence>
<accession>A0A8H3IYH8</accession>
<dbReference type="OrthoDB" id="1535081at2759"/>
<dbReference type="Gene3D" id="1.10.10.10">
    <property type="entry name" value="Winged helix-like DNA-binding domain superfamily/Winged helix DNA-binding domain"/>
    <property type="match status" value="1"/>
</dbReference>
<evidence type="ECO:0000256" key="1">
    <source>
        <dbReference type="ARBA" id="ARBA00022603"/>
    </source>
</evidence>
<dbReference type="EMBL" id="CAJPDR010000333">
    <property type="protein sequence ID" value="CAF9932649.1"/>
    <property type="molecule type" value="Genomic_DNA"/>
</dbReference>
<reference evidence="7" key="1">
    <citation type="submission" date="2021-03" db="EMBL/GenBank/DDBJ databases">
        <authorList>
            <person name="Tagirdzhanova G."/>
        </authorList>
    </citation>
    <scope>NUCLEOTIDE SEQUENCE</scope>
</reference>
<gene>
    <name evidence="7" type="ORF">ALECFALPRED_005344</name>
</gene>
<dbReference type="InterPro" id="IPR036390">
    <property type="entry name" value="WH_DNA-bd_sf"/>
</dbReference>
<dbReference type="Pfam" id="PF08100">
    <property type="entry name" value="Dimerisation"/>
    <property type="match status" value="1"/>
</dbReference>
<organism evidence="7 8">
    <name type="scientific">Alectoria fallacina</name>
    <dbReference type="NCBI Taxonomy" id="1903189"/>
    <lineage>
        <taxon>Eukaryota</taxon>
        <taxon>Fungi</taxon>
        <taxon>Dikarya</taxon>
        <taxon>Ascomycota</taxon>
        <taxon>Pezizomycotina</taxon>
        <taxon>Lecanoromycetes</taxon>
        <taxon>OSLEUM clade</taxon>
        <taxon>Lecanoromycetidae</taxon>
        <taxon>Lecanorales</taxon>
        <taxon>Lecanorineae</taxon>
        <taxon>Parmeliaceae</taxon>
        <taxon>Alectoria</taxon>
    </lineage>
</organism>
<dbReference type="SUPFAM" id="SSF46785">
    <property type="entry name" value="Winged helix' DNA-binding domain"/>
    <property type="match status" value="1"/>
</dbReference>
<sequence>MAAEVLFLVSQLEKAIQKVPKGEWDTQDAAIRRQASDTLRKLSLDLEDWGDLVDRIIYSPMDNVMIRLALDLCIFNIIAAHTGPVDVETIVNEVGVADETLLRRILRTLDAMNAISAAGEDCYEATNYTRAFTTQKGIAGQRFSFEFAAPAWNQIPDFLAKGGYRNPSNALDTPLQMALNSKSHFFGLLQERPGMLETFGTFMTCHKKGRPEFPEIYPVEKELVDGLSDNKDVVLLVDVGGGLGQDISTLRQMVPTLRGRTILQELPEMVQSFPGTEGIEIMEYDFFEPQIVKGARAYYFRNIFHDWSDENCLKILESTKSAMIPGYSKILINDLVVTQQKEGLFMTRSDMNMLALLGSMERSEKQWYELMEKAGLAIVKMWTKEARYESIIEVMLPV</sequence>
<dbReference type="PANTHER" id="PTHR43712:SF1">
    <property type="entry name" value="HYPOTHETICAL O-METHYLTRANSFERASE (EUROFUNG)-RELATED"/>
    <property type="match status" value="1"/>
</dbReference>
<feature type="domain" description="O-methyltransferase dimerisation" evidence="6">
    <location>
        <begin position="65"/>
        <end position="134"/>
    </location>
</feature>
<dbReference type="InterPro" id="IPR016461">
    <property type="entry name" value="COMT-like"/>
</dbReference>
<keyword evidence="1" id="KW-0489">Methyltransferase</keyword>
<dbReference type="GO" id="GO:0046983">
    <property type="term" value="F:protein dimerization activity"/>
    <property type="evidence" value="ECO:0007669"/>
    <property type="project" value="InterPro"/>
</dbReference>
<feature type="active site" description="Proton acceptor" evidence="4">
    <location>
        <position position="305"/>
    </location>
</feature>
<keyword evidence="3" id="KW-0949">S-adenosyl-L-methionine</keyword>
<proteinExistence type="predicted"/>
<evidence type="ECO:0000256" key="3">
    <source>
        <dbReference type="ARBA" id="ARBA00022691"/>
    </source>
</evidence>
<dbReference type="Pfam" id="PF00891">
    <property type="entry name" value="Methyltransf_2"/>
    <property type="match status" value="1"/>
</dbReference>
<dbReference type="InterPro" id="IPR012967">
    <property type="entry name" value="COMT_dimerisation"/>
</dbReference>
<dbReference type="PROSITE" id="PS51683">
    <property type="entry name" value="SAM_OMT_II"/>
    <property type="match status" value="1"/>
</dbReference>
<evidence type="ECO:0000256" key="4">
    <source>
        <dbReference type="PIRSR" id="PIRSR005739-1"/>
    </source>
</evidence>
<dbReference type="PIRSF" id="PIRSF005739">
    <property type="entry name" value="O-mtase"/>
    <property type="match status" value="1"/>
</dbReference>
<evidence type="ECO:0000313" key="8">
    <source>
        <dbReference type="Proteomes" id="UP000664203"/>
    </source>
</evidence>
<dbReference type="GO" id="GO:0032259">
    <property type="term" value="P:methylation"/>
    <property type="evidence" value="ECO:0007669"/>
    <property type="project" value="UniProtKB-KW"/>
</dbReference>
<evidence type="ECO:0000256" key="2">
    <source>
        <dbReference type="ARBA" id="ARBA00022679"/>
    </source>
</evidence>
<keyword evidence="8" id="KW-1185">Reference proteome</keyword>
<evidence type="ECO:0000259" key="6">
    <source>
        <dbReference type="Pfam" id="PF08100"/>
    </source>
</evidence>
<evidence type="ECO:0000313" key="7">
    <source>
        <dbReference type="EMBL" id="CAF9932649.1"/>
    </source>
</evidence>
<dbReference type="SUPFAM" id="SSF53335">
    <property type="entry name" value="S-adenosyl-L-methionine-dependent methyltransferases"/>
    <property type="match status" value="1"/>
</dbReference>
<dbReference type="InterPro" id="IPR001077">
    <property type="entry name" value="COMT_C"/>
</dbReference>
<dbReference type="AlphaFoldDB" id="A0A8H3IYH8"/>
<keyword evidence="2" id="KW-0808">Transferase</keyword>
<dbReference type="Gene3D" id="3.40.50.150">
    <property type="entry name" value="Vaccinia Virus protein VP39"/>
    <property type="match status" value="1"/>
</dbReference>
<evidence type="ECO:0008006" key="9">
    <source>
        <dbReference type="Google" id="ProtNLM"/>
    </source>
</evidence>
<comment type="caution">
    <text evidence="7">The sequence shown here is derived from an EMBL/GenBank/DDBJ whole genome shotgun (WGS) entry which is preliminary data.</text>
</comment>
<dbReference type="GO" id="GO:0008171">
    <property type="term" value="F:O-methyltransferase activity"/>
    <property type="evidence" value="ECO:0007669"/>
    <property type="project" value="InterPro"/>
</dbReference>